<accession>A0ABW4LZW8</accession>
<name>A0ABW4LZW8_9HYPH</name>
<dbReference type="RefSeq" id="WP_377396030.1">
    <property type="nucleotide sequence ID" value="NZ_JBHUEQ010000003.1"/>
</dbReference>
<protein>
    <submittedName>
        <fullName evidence="1">PAS domain-containing protein</fullName>
    </submittedName>
</protein>
<comment type="caution">
    <text evidence="1">The sequence shown here is derived from an EMBL/GenBank/DDBJ whole genome shotgun (WGS) entry which is preliminary data.</text>
</comment>
<dbReference type="InterPro" id="IPR009922">
    <property type="entry name" value="DUF1457"/>
</dbReference>
<dbReference type="Pfam" id="PF07310">
    <property type="entry name" value="PAS_5"/>
    <property type="match status" value="1"/>
</dbReference>
<gene>
    <name evidence="1" type="ORF">ACFSE1_02450</name>
</gene>
<evidence type="ECO:0000313" key="2">
    <source>
        <dbReference type="Proteomes" id="UP001597322"/>
    </source>
</evidence>
<proteinExistence type="predicted"/>
<sequence>MQPLGSRSNEVLTYWQKLRRGRSLPVRTDLQPAALKCHLPDLFLLGWEETNLQFRLAGTRMCDLFARELRQTDFLLLFESVSRDSVVEAALNGITLSQACRMDLMTGDGAHSAEFEMLILPLISPSGLCDRILGSLIPRPSVHRHATIAMESLRLTGWSAAKEAEGDRIPASISL</sequence>
<dbReference type="EMBL" id="JBHUEQ010000003">
    <property type="protein sequence ID" value="MFD1744312.1"/>
    <property type="molecule type" value="Genomic_DNA"/>
</dbReference>
<keyword evidence="2" id="KW-1185">Reference proteome</keyword>
<dbReference type="PIRSF" id="PIRSF031878">
    <property type="entry name" value="UCP031878"/>
    <property type="match status" value="1"/>
</dbReference>
<organism evidence="1 2">
    <name type="scientific">Rhizobium helianthi</name>
    <dbReference type="NCBI Taxonomy" id="1132695"/>
    <lineage>
        <taxon>Bacteria</taxon>
        <taxon>Pseudomonadati</taxon>
        <taxon>Pseudomonadota</taxon>
        <taxon>Alphaproteobacteria</taxon>
        <taxon>Hyphomicrobiales</taxon>
        <taxon>Rhizobiaceae</taxon>
        <taxon>Rhizobium/Agrobacterium group</taxon>
        <taxon>Rhizobium</taxon>
    </lineage>
</organism>
<evidence type="ECO:0000313" key="1">
    <source>
        <dbReference type="EMBL" id="MFD1744312.1"/>
    </source>
</evidence>
<reference evidence="2" key="1">
    <citation type="journal article" date="2019" name="Int. J. Syst. Evol. Microbiol.">
        <title>The Global Catalogue of Microorganisms (GCM) 10K type strain sequencing project: providing services to taxonomists for standard genome sequencing and annotation.</title>
        <authorList>
            <consortium name="The Broad Institute Genomics Platform"/>
            <consortium name="The Broad Institute Genome Sequencing Center for Infectious Disease"/>
            <person name="Wu L."/>
            <person name="Ma J."/>
        </authorList>
    </citation>
    <scope>NUCLEOTIDE SEQUENCE [LARGE SCALE GENOMIC DNA]</scope>
    <source>
        <strain evidence="2">CG52</strain>
    </source>
</reference>
<dbReference type="Proteomes" id="UP001597322">
    <property type="component" value="Unassembled WGS sequence"/>
</dbReference>